<dbReference type="GO" id="GO:0030288">
    <property type="term" value="C:outer membrane-bounded periplasmic space"/>
    <property type="evidence" value="ECO:0007669"/>
    <property type="project" value="InterPro"/>
</dbReference>
<feature type="disulfide bond" evidence="8">
    <location>
        <begin position="70"/>
        <end position="300"/>
    </location>
</feature>
<keyword evidence="4" id="KW-0574">Periplasm</keyword>
<feature type="signal peptide" evidence="10">
    <location>
        <begin position="1"/>
        <end position="20"/>
    </location>
</feature>
<dbReference type="NCBIfam" id="NF006947">
    <property type="entry name" value="PRK09429.1"/>
    <property type="match status" value="1"/>
</dbReference>
<keyword evidence="3 10" id="KW-0732">Signal</keyword>
<dbReference type="GO" id="GO:0008237">
    <property type="term" value="F:metallopeptidase activity"/>
    <property type="evidence" value="ECO:0007669"/>
    <property type="project" value="UniProtKB-KW"/>
</dbReference>
<protein>
    <submittedName>
        <fullName evidence="11">Penicillin-insensitive murein endopeptidase</fullName>
    </submittedName>
</protein>
<dbReference type="OrthoDB" id="1467367at2"/>
<dbReference type="STRING" id="1005928.SAMN04487859_104123"/>
<feature type="compositionally biased region" description="Pro residues" evidence="9">
    <location>
        <begin position="274"/>
        <end position="284"/>
    </location>
</feature>
<name>A0A1I4ZUG3_9RHOB</name>
<keyword evidence="5" id="KW-0378">Hydrolase</keyword>
<dbReference type="Proteomes" id="UP000198599">
    <property type="component" value="Unassembled WGS sequence"/>
</dbReference>
<dbReference type="SUPFAM" id="SSF55166">
    <property type="entry name" value="Hedgehog/DD-peptidase"/>
    <property type="match status" value="1"/>
</dbReference>
<evidence type="ECO:0000256" key="10">
    <source>
        <dbReference type="SAM" id="SignalP"/>
    </source>
</evidence>
<evidence type="ECO:0000256" key="2">
    <source>
        <dbReference type="ARBA" id="ARBA00022723"/>
    </source>
</evidence>
<evidence type="ECO:0000256" key="9">
    <source>
        <dbReference type="SAM" id="MobiDB-lite"/>
    </source>
</evidence>
<reference evidence="12" key="1">
    <citation type="submission" date="2016-10" db="EMBL/GenBank/DDBJ databases">
        <authorList>
            <person name="Varghese N."/>
            <person name="Submissions S."/>
        </authorList>
    </citation>
    <scope>NUCLEOTIDE SEQUENCE [LARGE SCALE GENOMIC DNA]</scope>
    <source>
        <strain evidence="12">DSM 28463</strain>
    </source>
</reference>
<feature type="chain" id="PRO_5011589939" evidence="10">
    <location>
        <begin position="21"/>
        <end position="307"/>
    </location>
</feature>
<evidence type="ECO:0000256" key="3">
    <source>
        <dbReference type="ARBA" id="ARBA00022729"/>
    </source>
</evidence>
<proteinExistence type="predicted"/>
<evidence type="ECO:0000256" key="8">
    <source>
        <dbReference type="PIRSR" id="PIRSR018455-2"/>
    </source>
</evidence>
<evidence type="ECO:0000256" key="5">
    <source>
        <dbReference type="ARBA" id="ARBA00022801"/>
    </source>
</evidence>
<evidence type="ECO:0000313" key="11">
    <source>
        <dbReference type="EMBL" id="SFN53884.1"/>
    </source>
</evidence>
<dbReference type="InterPro" id="IPR005073">
    <property type="entry name" value="Peptidase_M74"/>
</dbReference>
<accession>A0A1I4ZUG3</accession>
<dbReference type="AlphaFoldDB" id="A0A1I4ZUG3"/>
<feature type="disulfide bond" evidence="8">
    <location>
        <begin position="214"/>
        <end position="262"/>
    </location>
</feature>
<feature type="region of interest" description="Disordered" evidence="9">
    <location>
        <begin position="271"/>
        <end position="292"/>
    </location>
</feature>
<evidence type="ECO:0000313" key="12">
    <source>
        <dbReference type="Proteomes" id="UP000198599"/>
    </source>
</evidence>
<keyword evidence="12" id="KW-1185">Reference proteome</keyword>
<keyword evidence="1" id="KW-0645">Protease</keyword>
<evidence type="ECO:0000256" key="4">
    <source>
        <dbReference type="ARBA" id="ARBA00022764"/>
    </source>
</evidence>
<dbReference type="GO" id="GO:0046872">
    <property type="term" value="F:metal ion binding"/>
    <property type="evidence" value="ECO:0007669"/>
    <property type="project" value="UniProtKB-KW"/>
</dbReference>
<organism evidence="11 12">
    <name type="scientific">Roseovarius lutimaris</name>
    <dbReference type="NCBI Taxonomy" id="1005928"/>
    <lineage>
        <taxon>Bacteria</taxon>
        <taxon>Pseudomonadati</taxon>
        <taxon>Pseudomonadota</taxon>
        <taxon>Alphaproteobacteria</taxon>
        <taxon>Rhodobacterales</taxon>
        <taxon>Roseobacteraceae</taxon>
        <taxon>Roseovarius</taxon>
    </lineage>
</organism>
<keyword evidence="7" id="KW-0482">Metalloprotease</keyword>
<evidence type="ECO:0000256" key="6">
    <source>
        <dbReference type="ARBA" id="ARBA00022833"/>
    </source>
</evidence>
<sequence>MGGYLKLSVLVMALAGCVQSAPEPKTQTGTLSSQSIPASMRGVEAKQLFGAHGRGSAQSPAPLGGYAKGCIAGATTLPETGPTWQAMRLSRNRNWGHPETIDFIKKLSRKAAAQPGWNGLYVGDISQPRGGPMLSGHRSHQMGLDADIWLKPADNLNLSRTQRENISSISMRRSNGAYTNSSWTRAHHEIVKAAAQDPRTARIFIFPGAKVQMCKDEKGDRAWLRKVRPWYGHHYHFHVRLNCPDNTSGCQPQAAPPPGDGCAEAQTWVRNILNPPPPDPNAPKPKPRRELTMQDLPRQCVAVLQAQ</sequence>
<keyword evidence="8" id="KW-1015">Disulfide bond</keyword>
<dbReference type="GO" id="GO:0004252">
    <property type="term" value="F:serine-type endopeptidase activity"/>
    <property type="evidence" value="ECO:0007669"/>
    <property type="project" value="InterPro"/>
</dbReference>
<dbReference type="Gene3D" id="3.30.1380.10">
    <property type="match status" value="1"/>
</dbReference>
<evidence type="ECO:0000256" key="7">
    <source>
        <dbReference type="ARBA" id="ARBA00023049"/>
    </source>
</evidence>
<dbReference type="PIRSF" id="PIRSF018455">
    <property type="entry name" value="MepA"/>
    <property type="match status" value="1"/>
</dbReference>
<dbReference type="InterPro" id="IPR009045">
    <property type="entry name" value="Zn_M74/Hedgehog-like"/>
</dbReference>
<keyword evidence="2" id="KW-0479">Metal-binding</keyword>
<keyword evidence="6" id="KW-0862">Zinc</keyword>
<dbReference type="Pfam" id="PF03411">
    <property type="entry name" value="Peptidase_M74"/>
    <property type="match status" value="1"/>
</dbReference>
<dbReference type="PROSITE" id="PS51257">
    <property type="entry name" value="PROKAR_LIPOPROTEIN"/>
    <property type="match status" value="1"/>
</dbReference>
<dbReference type="GO" id="GO:0006508">
    <property type="term" value="P:proteolysis"/>
    <property type="evidence" value="ECO:0007669"/>
    <property type="project" value="UniProtKB-KW"/>
</dbReference>
<gene>
    <name evidence="11" type="ORF">SAMN04487859_104123</name>
</gene>
<feature type="disulfide bond" evidence="8">
    <location>
        <begin position="243"/>
        <end position="250"/>
    </location>
</feature>
<dbReference type="RefSeq" id="WP_092835337.1">
    <property type="nucleotide sequence ID" value="NZ_FOVP01000004.1"/>
</dbReference>
<dbReference type="EMBL" id="FOVP01000004">
    <property type="protein sequence ID" value="SFN53884.1"/>
    <property type="molecule type" value="Genomic_DNA"/>
</dbReference>
<evidence type="ECO:0000256" key="1">
    <source>
        <dbReference type="ARBA" id="ARBA00022670"/>
    </source>
</evidence>